<sequence length="340" mass="34708">MTVVGILGGAGAVGRAAARRLADLGELRVGGRSLDRASSVPGGVPVRVDLHDPASLAAFCAGCDAVLNCAGPSYRVLDAVARAAVAAGAHYVDAAGDLPAMSALGAVRDRAAVFSAGLTPGLSGLLPRLLVDRPARRLDVHVGGAAALGEMGALDMLASRGPEFGTPLAAWRDGRAVPGARPLHDVALPGFPGRVHAYPFVSTEAARLAERCDVDELRAHTVYVSENVPRALTAAWAAEGPLDDHVPALVAAAEADLAKTGPYSTLLFQAVPRGGSAPRRLTLRTSDPNALSGAVAALAVRDILAGRVAPGARLAAECLNPATVLDRLRTDPVVTEAELR</sequence>
<accession>A0ABR9JR62</accession>
<proteinExistence type="predicted"/>
<dbReference type="Proteomes" id="UP000627838">
    <property type="component" value="Unassembled WGS sequence"/>
</dbReference>
<evidence type="ECO:0000259" key="1">
    <source>
        <dbReference type="Pfam" id="PF03435"/>
    </source>
</evidence>
<dbReference type="InterPro" id="IPR036291">
    <property type="entry name" value="NAD(P)-bd_dom_sf"/>
</dbReference>
<keyword evidence="3" id="KW-1185">Reference proteome</keyword>
<dbReference type="InterPro" id="IPR005097">
    <property type="entry name" value="Sacchrp_dh_NADP-bd"/>
</dbReference>
<reference evidence="2 3" key="1">
    <citation type="submission" date="2020-10" db="EMBL/GenBank/DDBJ databases">
        <title>Sequencing the genomes of 1000 actinobacteria strains.</title>
        <authorList>
            <person name="Klenk H.-P."/>
        </authorList>
    </citation>
    <scope>NUCLEOTIDE SEQUENCE [LARGE SCALE GENOMIC DNA]</scope>
    <source>
        <strain evidence="2 3">DSM 46744</strain>
    </source>
</reference>
<dbReference type="EMBL" id="JADBDZ010000001">
    <property type="protein sequence ID" value="MBE1533052.1"/>
    <property type="molecule type" value="Genomic_DNA"/>
</dbReference>
<evidence type="ECO:0000313" key="3">
    <source>
        <dbReference type="Proteomes" id="UP000627838"/>
    </source>
</evidence>
<dbReference type="RefSeq" id="WP_192759662.1">
    <property type="nucleotide sequence ID" value="NZ_JADBDZ010000001.1"/>
</dbReference>
<evidence type="ECO:0000313" key="2">
    <source>
        <dbReference type="EMBL" id="MBE1533052.1"/>
    </source>
</evidence>
<dbReference type="PANTHER" id="PTHR43781:SF1">
    <property type="entry name" value="SACCHAROPINE DEHYDROGENASE"/>
    <property type="match status" value="1"/>
</dbReference>
<dbReference type="SUPFAM" id="SSF51735">
    <property type="entry name" value="NAD(P)-binding Rossmann-fold domains"/>
    <property type="match status" value="1"/>
</dbReference>
<protein>
    <recommendedName>
        <fullName evidence="1">Saccharopine dehydrogenase NADP binding domain-containing protein</fullName>
    </recommendedName>
</protein>
<gene>
    <name evidence="2" type="ORF">H4W34_002885</name>
</gene>
<comment type="caution">
    <text evidence="2">The sequence shown here is derived from an EMBL/GenBank/DDBJ whole genome shotgun (WGS) entry which is preliminary data.</text>
</comment>
<organism evidence="2 3">
    <name type="scientific">Actinomadura algeriensis</name>
    <dbReference type="NCBI Taxonomy" id="1679523"/>
    <lineage>
        <taxon>Bacteria</taxon>
        <taxon>Bacillati</taxon>
        <taxon>Actinomycetota</taxon>
        <taxon>Actinomycetes</taxon>
        <taxon>Streptosporangiales</taxon>
        <taxon>Thermomonosporaceae</taxon>
        <taxon>Actinomadura</taxon>
    </lineage>
</organism>
<feature type="domain" description="Saccharopine dehydrogenase NADP binding" evidence="1">
    <location>
        <begin position="5"/>
        <end position="96"/>
    </location>
</feature>
<dbReference type="Gene3D" id="3.40.50.720">
    <property type="entry name" value="NAD(P)-binding Rossmann-like Domain"/>
    <property type="match status" value="1"/>
</dbReference>
<dbReference type="PANTHER" id="PTHR43781">
    <property type="entry name" value="SACCHAROPINE DEHYDROGENASE"/>
    <property type="match status" value="1"/>
</dbReference>
<name>A0ABR9JR62_9ACTN</name>
<dbReference type="Pfam" id="PF03435">
    <property type="entry name" value="Sacchrp_dh_NADP"/>
    <property type="match status" value="1"/>
</dbReference>